<name>A0ACC0AGP9_CATRO</name>
<sequence length="269" mass="30062">MVFNSVVKLNVLKIIARAGTDAKLSPSQTVSQMPMLASYSVVTSYVVDPCRGFGQSQRVYGLGPVAKYFVNNENGASRGPLLDLLQDKILKGVQHSIGPTTCIYSNTEINIKFNYKFNATMIHHTKLVVQRILKSYEGFENLKTLVDVDGGLDIVLRVITCKHSNLKGINYDLSSFRNKSYSRIATRLPLPVNGKVIAVDAILPLNPHNSLSNKHTTQVDLFILASYHPGGKERTEQEFLALAIEAGFKEIRKVCVCYDSWVMEFYKRN</sequence>
<proteinExistence type="predicted"/>
<organism evidence="1 2">
    <name type="scientific">Catharanthus roseus</name>
    <name type="common">Madagascar periwinkle</name>
    <name type="synonym">Vinca rosea</name>
    <dbReference type="NCBI Taxonomy" id="4058"/>
    <lineage>
        <taxon>Eukaryota</taxon>
        <taxon>Viridiplantae</taxon>
        <taxon>Streptophyta</taxon>
        <taxon>Embryophyta</taxon>
        <taxon>Tracheophyta</taxon>
        <taxon>Spermatophyta</taxon>
        <taxon>Magnoliopsida</taxon>
        <taxon>eudicotyledons</taxon>
        <taxon>Gunneridae</taxon>
        <taxon>Pentapetalae</taxon>
        <taxon>asterids</taxon>
        <taxon>lamiids</taxon>
        <taxon>Gentianales</taxon>
        <taxon>Apocynaceae</taxon>
        <taxon>Rauvolfioideae</taxon>
        <taxon>Vinceae</taxon>
        <taxon>Catharanthinae</taxon>
        <taxon>Catharanthus</taxon>
    </lineage>
</organism>
<comment type="caution">
    <text evidence="1">The sequence shown here is derived from an EMBL/GenBank/DDBJ whole genome shotgun (WGS) entry which is preliminary data.</text>
</comment>
<reference evidence="2" key="1">
    <citation type="journal article" date="2023" name="Nat. Plants">
        <title>Single-cell RNA sequencing provides a high-resolution roadmap for understanding the multicellular compartmentation of specialized metabolism.</title>
        <authorList>
            <person name="Sun S."/>
            <person name="Shen X."/>
            <person name="Li Y."/>
            <person name="Li Y."/>
            <person name="Wang S."/>
            <person name="Li R."/>
            <person name="Zhang H."/>
            <person name="Shen G."/>
            <person name="Guo B."/>
            <person name="Wei J."/>
            <person name="Xu J."/>
            <person name="St-Pierre B."/>
            <person name="Chen S."/>
            <person name="Sun C."/>
        </authorList>
    </citation>
    <scope>NUCLEOTIDE SEQUENCE [LARGE SCALE GENOMIC DNA]</scope>
</reference>
<accession>A0ACC0AGP9</accession>
<dbReference type="EMBL" id="CM044706">
    <property type="protein sequence ID" value="KAI5659163.1"/>
    <property type="molecule type" value="Genomic_DNA"/>
</dbReference>
<protein>
    <submittedName>
        <fullName evidence="1">Uncharacterized protein</fullName>
    </submittedName>
</protein>
<dbReference type="Proteomes" id="UP001060085">
    <property type="component" value="Linkage Group LG06"/>
</dbReference>
<keyword evidence="2" id="KW-1185">Reference proteome</keyword>
<gene>
    <name evidence="1" type="ORF">M9H77_27956</name>
</gene>
<evidence type="ECO:0000313" key="1">
    <source>
        <dbReference type="EMBL" id="KAI5659163.1"/>
    </source>
</evidence>
<evidence type="ECO:0000313" key="2">
    <source>
        <dbReference type="Proteomes" id="UP001060085"/>
    </source>
</evidence>